<feature type="non-terminal residue" evidence="2">
    <location>
        <position position="381"/>
    </location>
</feature>
<gene>
    <name evidence="2" type="ORF">M501DRAFT_925531</name>
</gene>
<feature type="domain" description="Heterokaryon incompatibility" evidence="1">
    <location>
        <begin position="75"/>
        <end position="221"/>
    </location>
</feature>
<keyword evidence="3" id="KW-1185">Reference proteome</keyword>
<accession>A0A9P4SHI0</accession>
<dbReference type="Pfam" id="PF06985">
    <property type="entry name" value="HET"/>
    <property type="match status" value="1"/>
</dbReference>
<dbReference type="AlphaFoldDB" id="A0A9P4SHI0"/>
<dbReference type="EMBL" id="MU006089">
    <property type="protein sequence ID" value="KAF2843036.1"/>
    <property type="molecule type" value="Genomic_DNA"/>
</dbReference>
<dbReference type="PANTHER" id="PTHR33112:SF12">
    <property type="entry name" value="HETEROKARYON INCOMPATIBILITY DOMAIN-CONTAINING PROTEIN"/>
    <property type="match status" value="1"/>
</dbReference>
<evidence type="ECO:0000259" key="1">
    <source>
        <dbReference type="Pfam" id="PF06985"/>
    </source>
</evidence>
<comment type="caution">
    <text evidence="2">The sequence shown here is derived from an EMBL/GenBank/DDBJ whole genome shotgun (WGS) entry which is preliminary data.</text>
</comment>
<dbReference type="OrthoDB" id="5428863at2759"/>
<evidence type="ECO:0000313" key="2">
    <source>
        <dbReference type="EMBL" id="KAF2843036.1"/>
    </source>
</evidence>
<dbReference type="InterPro" id="IPR010730">
    <property type="entry name" value="HET"/>
</dbReference>
<evidence type="ECO:0000313" key="3">
    <source>
        <dbReference type="Proteomes" id="UP000799429"/>
    </source>
</evidence>
<name>A0A9P4SHI0_9PEZI</name>
<reference evidence="2" key="1">
    <citation type="journal article" date="2020" name="Stud. Mycol.">
        <title>101 Dothideomycetes genomes: a test case for predicting lifestyles and emergence of pathogens.</title>
        <authorList>
            <person name="Haridas S."/>
            <person name="Albert R."/>
            <person name="Binder M."/>
            <person name="Bloem J."/>
            <person name="Labutti K."/>
            <person name="Salamov A."/>
            <person name="Andreopoulos B."/>
            <person name="Baker S."/>
            <person name="Barry K."/>
            <person name="Bills G."/>
            <person name="Bluhm B."/>
            <person name="Cannon C."/>
            <person name="Castanera R."/>
            <person name="Culley D."/>
            <person name="Daum C."/>
            <person name="Ezra D."/>
            <person name="Gonzalez J."/>
            <person name="Henrissat B."/>
            <person name="Kuo A."/>
            <person name="Liang C."/>
            <person name="Lipzen A."/>
            <person name="Lutzoni F."/>
            <person name="Magnuson J."/>
            <person name="Mondo S."/>
            <person name="Nolan M."/>
            <person name="Ohm R."/>
            <person name="Pangilinan J."/>
            <person name="Park H.-J."/>
            <person name="Ramirez L."/>
            <person name="Alfaro M."/>
            <person name="Sun H."/>
            <person name="Tritt A."/>
            <person name="Yoshinaga Y."/>
            <person name="Zwiers L.-H."/>
            <person name="Turgeon B."/>
            <person name="Goodwin S."/>
            <person name="Spatafora J."/>
            <person name="Crous P."/>
            <person name="Grigoriev I."/>
        </authorList>
    </citation>
    <scope>NUCLEOTIDE SEQUENCE</scope>
    <source>
        <strain evidence="2">CBS 101060</strain>
    </source>
</reference>
<dbReference type="PANTHER" id="PTHR33112">
    <property type="entry name" value="DOMAIN PROTEIN, PUTATIVE-RELATED"/>
    <property type="match status" value="1"/>
</dbReference>
<sequence>MIRFQEAHVKSLPSVRLGDLVDLRILQNWLSECDSNHGETCRILTKVKRKGLIVNLILIDVVRQKLVPMSSKCRYFTLSYMWGGVKMLQATNENLSRLMQDGGISSYGSLIPPVIYDAIDLIRALGERWLWVDSLCIVSDDYTQKHDQISQMGLIYTQAFATIAVLSGSDASARLPGFHRGTRTAQITETVRGVQLITRGATLLDTLMVSHYDDRGWTMQERILSRRCLFFSDFQVFFQCQKSIRHEIDESSSIPRQTFHDLHSLDLISEPPHSWIFGFEFYATLVESYTRRNLSYASDVLNAFEGLSSIMEQCCGSSFYYGLPESLFDIVVLWAPCSSIHFDRRRMYRPSRANEDLRRGITVTEFPSWSWAGWIGEVEYN</sequence>
<organism evidence="2 3">
    <name type="scientific">Patellaria atrata CBS 101060</name>
    <dbReference type="NCBI Taxonomy" id="1346257"/>
    <lineage>
        <taxon>Eukaryota</taxon>
        <taxon>Fungi</taxon>
        <taxon>Dikarya</taxon>
        <taxon>Ascomycota</taxon>
        <taxon>Pezizomycotina</taxon>
        <taxon>Dothideomycetes</taxon>
        <taxon>Dothideomycetes incertae sedis</taxon>
        <taxon>Patellariales</taxon>
        <taxon>Patellariaceae</taxon>
        <taxon>Patellaria</taxon>
    </lineage>
</organism>
<proteinExistence type="predicted"/>
<protein>
    <submittedName>
        <fullName evidence="2">HET-domain-containing protein</fullName>
    </submittedName>
</protein>
<dbReference type="Proteomes" id="UP000799429">
    <property type="component" value="Unassembled WGS sequence"/>
</dbReference>